<keyword evidence="7" id="KW-0934">Plastid</keyword>
<keyword evidence="14" id="KW-0604">Photosystem II</keyword>
<evidence type="ECO:0000256" key="6">
    <source>
        <dbReference type="ARBA" id="ARBA00022531"/>
    </source>
</evidence>
<feature type="binding site" description="axial binding residue" evidence="15">
    <location>
        <position position="77"/>
    </location>
    <ligand>
        <name>chlorophyll b</name>
        <dbReference type="ChEBI" id="CHEBI:61721"/>
        <label>1</label>
    </ligand>
    <ligandPart>
        <name>Mg</name>
        <dbReference type="ChEBI" id="CHEBI:25107"/>
    </ligandPart>
</feature>
<dbReference type="FunFam" id="1.10.3460.10:FF:000011">
    <property type="entry name" value="Fucoxanthin chlorophyll a/c protein 8"/>
    <property type="match status" value="1"/>
</dbReference>
<name>A0A7S2UZU8_9STRA</name>
<dbReference type="InterPro" id="IPR001344">
    <property type="entry name" value="Chloro_AB-bd_pln"/>
</dbReference>
<keyword evidence="4 15" id="KW-0148">Chlorophyll</keyword>
<feature type="signal peptide" evidence="16">
    <location>
        <begin position="1"/>
        <end position="17"/>
    </location>
</feature>
<protein>
    <submittedName>
        <fullName evidence="17">Uncharacterized protein</fullName>
    </submittedName>
</protein>
<dbReference type="Gene3D" id="1.10.3460.10">
    <property type="entry name" value="Chlorophyll a/b binding protein domain"/>
    <property type="match status" value="1"/>
</dbReference>
<dbReference type="GO" id="GO:0009523">
    <property type="term" value="C:photosystem II"/>
    <property type="evidence" value="ECO:0007669"/>
    <property type="project" value="UniProtKB-KW"/>
</dbReference>
<evidence type="ECO:0000256" key="14">
    <source>
        <dbReference type="ARBA" id="ARBA00023276"/>
    </source>
</evidence>
<proteinExistence type="inferred from homology"/>
<accession>A0A7S2UZU8</accession>
<dbReference type="Pfam" id="PF00504">
    <property type="entry name" value="Chloroa_b-bind"/>
    <property type="match status" value="1"/>
</dbReference>
<evidence type="ECO:0000256" key="9">
    <source>
        <dbReference type="ARBA" id="ARBA00022946"/>
    </source>
</evidence>
<dbReference type="AlphaFoldDB" id="A0A7S2UZU8"/>
<keyword evidence="13" id="KW-0437">Light-harvesting polypeptide</keyword>
<comment type="subcellular location">
    <subcellularLocation>
        <location evidence="2">Plastid</location>
        <location evidence="2">Chloroplast thylakoid membrane</location>
    </subcellularLocation>
</comment>
<evidence type="ECO:0000256" key="16">
    <source>
        <dbReference type="SAM" id="SignalP"/>
    </source>
</evidence>
<feature type="binding site" evidence="15">
    <location>
        <position position="180"/>
    </location>
    <ligand>
        <name>chlorophyll a</name>
        <dbReference type="ChEBI" id="CHEBI:58416"/>
        <label>1</label>
    </ligand>
</feature>
<comment type="function">
    <text evidence="1">The light-harvesting complex (LHC) functions as a light receptor, it captures and delivers excitation energy to photosystems with which it is closely associated. Energy is transferred from the carotenoid and chlorophyll C (or B) to chlorophyll A and the photosynthetic reaction centers where it is used to synthesize ATP and reducing power.</text>
</comment>
<evidence type="ECO:0000313" key="17">
    <source>
        <dbReference type="EMBL" id="CAD9862174.1"/>
    </source>
</evidence>
<evidence type="ECO:0000256" key="7">
    <source>
        <dbReference type="ARBA" id="ARBA00022640"/>
    </source>
</evidence>
<evidence type="ECO:0000256" key="4">
    <source>
        <dbReference type="ARBA" id="ARBA00022494"/>
    </source>
</evidence>
<keyword evidence="12" id="KW-0472">Membrane</keyword>
<evidence type="ECO:0000256" key="10">
    <source>
        <dbReference type="ARBA" id="ARBA00022991"/>
    </source>
</evidence>
<feature type="binding site" description="axial binding residue" evidence="15">
    <location>
        <position position="136"/>
    </location>
    <ligand>
        <name>chlorophyll b</name>
        <dbReference type="ChEBI" id="CHEBI:61721"/>
        <label>1</label>
    </ligand>
    <ligandPart>
        <name>Mg</name>
        <dbReference type="ChEBI" id="CHEBI:25107"/>
    </ligandPart>
</feature>
<evidence type="ECO:0000256" key="15">
    <source>
        <dbReference type="PIRSR" id="PIRSR601344-1"/>
    </source>
</evidence>
<feature type="binding site" evidence="15">
    <location>
        <position position="178"/>
    </location>
    <ligand>
        <name>chlorophyll a</name>
        <dbReference type="ChEBI" id="CHEBI:58416"/>
        <label>1</label>
    </ligand>
</feature>
<dbReference type="GO" id="GO:0030076">
    <property type="term" value="C:light-harvesting complex"/>
    <property type="evidence" value="ECO:0007669"/>
    <property type="project" value="UniProtKB-KW"/>
</dbReference>
<keyword evidence="9" id="KW-0809">Transit peptide</keyword>
<dbReference type="InterPro" id="IPR022796">
    <property type="entry name" value="Chloroa_b-bind"/>
</dbReference>
<keyword evidence="6" id="KW-0602">Photosynthesis</keyword>
<keyword evidence="5" id="KW-0150">Chloroplast</keyword>
<feature type="chain" id="PRO_5031529262" evidence="16">
    <location>
        <begin position="18"/>
        <end position="213"/>
    </location>
</feature>
<evidence type="ECO:0000256" key="12">
    <source>
        <dbReference type="ARBA" id="ARBA00023136"/>
    </source>
</evidence>
<sequence length="213" mass="22681">MFTKVLALAAVAGMASAFVPAAPMAGVAKSSSSLKMSFEGELGAQPPLGFFDPIGLVSDGDEEKFNRLRYVEIKHGRISMLAVLGHIVTTAGVRLPGYLSTSENLKFEDIPAGIAAIGKIPPAGLVQIFAFIGALELRVMVQREGSFPGDMTNPAPPAAWDRFDEETQLKKRAIELNNGRAAMMGILALMVHERLDGNPYIINSLLGAPVAFN</sequence>
<evidence type="ECO:0000256" key="2">
    <source>
        <dbReference type="ARBA" id="ARBA00004334"/>
    </source>
</evidence>
<dbReference type="GO" id="GO:0009765">
    <property type="term" value="P:photosynthesis, light harvesting"/>
    <property type="evidence" value="ECO:0007669"/>
    <property type="project" value="InterPro"/>
</dbReference>
<keyword evidence="10" id="KW-0157">Chromophore</keyword>
<dbReference type="SUPFAM" id="SSF103511">
    <property type="entry name" value="Chlorophyll a-b binding protein"/>
    <property type="match status" value="1"/>
</dbReference>
<evidence type="ECO:0000256" key="11">
    <source>
        <dbReference type="ARBA" id="ARBA00023078"/>
    </source>
</evidence>
<evidence type="ECO:0000256" key="1">
    <source>
        <dbReference type="ARBA" id="ARBA00004022"/>
    </source>
</evidence>
<keyword evidence="16" id="KW-0732">Signal</keyword>
<dbReference type="GO" id="GO:0009535">
    <property type="term" value="C:chloroplast thylakoid membrane"/>
    <property type="evidence" value="ECO:0007669"/>
    <property type="project" value="UniProtKB-SubCell"/>
</dbReference>
<dbReference type="EMBL" id="HBHR01009857">
    <property type="protein sequence ID" value="CAD9862174.1"/>
    <property type="molecule type" value="Transcribed_RNA"/>
</dbReference>
<evidence type="ECO:0000256" key="8">
    <source>
        <dbReference type="ARBA" id="ARBA00022692"/>
    </source>
</evidence>
<dbReference type="PANTHER" id="PTHR21649">
    <property type="entry name" value="CHLOROPHYLL A/B BINDING PROTEIN"/>
    <property type="match status" value="1"/>
</dbReference>
<keyword evidence="11" id="KW-0793">Thylakoid</keyword>
<evidence type="ECO:0000256" key="13">
    <source>
        <dbReference type="ARBA" id="ARBA00023243"/>
    </source>
</evidence>
<feature type="binding site" evidence="15">
    <location>
        <position position="72"/>
    </location>
    <ligand>
        <name>chlorophyll a</name>
        <dbReference type="ChEBI" id="CHEBI:58416"/>
        <label>1</label>
    </ligand>
</feature>
<feature type="binding site" evidence="15">
    <location>
        <position position="175"/>
    </location>
    <ligand>
        <name>chlorophyll a</name>
        <dbReference type="ChEBI" id="CHEBI:58416"/>
        <label>1</label>
    </ligand>
</feature>
<keyword evidence="8" id="KW-0812">Transmembrane</keyword>
<evidence type="ECO:0000256" key="5">
    <source>
        <dbReference type="ARBA" id="ARBA00022528"/>
    </source>
</evidence>
<dbReference type="GO" id="GO:0016168">
    <property type="term" value="F:chlorophyll binding"/>
    <property type="evidence" value="ECO:0007669"/>
    <property type="project" value="UniProtKB-KW"/>
</dbReference>
<evidence type="ECO:0000256" key="3">
    <source>
        <dbReference type="ARBA" id="ARBA00005933"/>
    </source>
</evidence>
<gene>
    <name evidence="17" type="ORF">FJAP1339_LOCUS4699</name>
</gene>
<organism evidence="17">
    <name type="scientific">Fibrocapsa japonica</name>
    <dbReference type="NCBI Taxonomy" id="94617"/>
    <lineage>
        <taxon>Eukaryota</taxon>
        <taxon>Sar</taxon>
        <taxon>Stramenopiles</taxon>
        <taxon>Ochrophyta</taxon>
        <taxon>Raphidophyceae</taxon>
        <taxon>Chattonellales</taxon>
        <taxon>Chattonellaceae</taxon>
        <taxon>Fibrocapsa</taxon>
    </lineage>
</organism>
<comment type="similarity">
    <text evidence="3">Belongs to the fucoxanthin chlorophyll protein family.</text>
</comment>
<feature type="binding site" evidence="15">
    <location>
        <position position="75"/>
    </location>
    <ligand>
        <name>chlorophyll a</name>
        <dbReference type="ChEBI" id="CHEBI:58416"/>
        <label>1</label>
    </ligand>
</feature>
<reference evidence="17" key="1">
    <citation type="submission" date="2021-01" db="EMBL/GenBank/DDBJ databases">
        <authorList>
            <person name="Corre E."/>
            <person name="Pelletier E."/>
            <person name="Niang G."/>
            <person name="Scheremetjew M."/>
            <person name="Finn R."/>
            <person name="Kale V."/>
            <person name="Holt S."/>
            <person name="Cochrane G."/>
            <person name="Meng A."/>
            <person name="Brown T."/>
            <person name="Cohen L."/>
        </authorList>
    </citation>
    <scope>NUCLEOTIDE SEQUENCE</scope>
    <source>
        <strain evidence="17">CCMP1661</strain>
    </source>
</reference>